<dbReference type="InterPro" id="IPR011050">
    <property type="entry name" value="Pectin_lyase_fold/virulence"/>
</dbReference>
<organism evidence="5 6">
    <name type="scientific">Alienimonas chondri</name>
    <dbReference type="NCBI Taxonomy" id="2681879"/>
    <lineage>
        <taxon>Bacteria</taxon>
        <taxon>Pseudomonadati</taxon>
        <taxon>Planctomycetota</taxon>
        <taxon>Planctomycetia</taxon>
        <taxon>Planctomycetales</taxon>
        <taxon>Planctomycetaceae</taxon>
        <taxon>Alienimonas</taxon>
    </lineage>
</organism>
<evidence type="ECO:0000313" key="6">
    <source>
        <dbReference type="Proteomes" id="UP000609651"/>
    </source>
</evidence>
<dbReference type="Gene3D" id="2.160.20.20">
    <property type="match status" value="1"/>
</dbReference>
<keyword evidence="6" id="KW-1185">Reference proteome</keyword>
<dbReference type="NCBIfam" id="TIGR02601">
    <property type="entry name" value="autotrns_rpt"/>
    <property type="match status" value="2"/>
</dbReference>
<evidence type="ECO:0000256" key="1">
    <source>
        <dbReference type="ARBA" id="ARBA00022729"/>
    </source>
</evidence>
<dbReference type="Pfam" id="PF12951">
    <property type="entry name" value="PATR"/>
    <property type="match status" value="4"/>
</dbReference>
<dbReference type="EMBL" id="WTPX01000018">
    <property type="protein sequence ID" value="NNJ24836.1"/>
    <property type="molecule type" value="Genomic_DNA"/>
</dbReference>
<dbReference type="PROSITE" id="PS51208">
    <property type="entry name" value="AUTOTRANSPORTER"/>
    <property type="match status" value="1"/>
</dbReference>
<dbReference type="InterPro" id="IPR036709">
    <property type="entry name" value="Autotransporte_beta_dom_sf"/>
</dbReference>
<evidence type="ECO:0000259" key="4">
    <source>
        <dbReference type="PROSITE" id="PS51208"/>
    </source>
</evidence>
<comment type="caution">
    <text evidence="5">The sequence shown here is derived from an EMBL/GenBank/DDBJ whole genome shotgun (WGS) entry which is preliminary data.</text>
</comment>
<dbReference type="Pfam" id="PF03797">
    <property type="entry name" value="Autotransporter"/>
    <property type="match status" value="1"/>
</dbReference>
<dbReference type="InterPro" id="IPR012332">
    <property type="entry name" value="Autotransporter_pectin_lyase_C"/>
</dbReference>
<dbReference type="Gene3D" id="2.40.128.130">
    <property type="entry name" value="Autotransporter beta-domain"/>
    <property type="match status" value="1"/>
</dbReference>
<dbReference type="InterPro" id="IPR013425">
    <property type="entry name" value="Autotrns_rpt"/>
</dbReference>
<dbReference type="NCBIfam" id="TIGR01414">
    <property type="entry name" value="autotrans_barl"/>
    <property type="match status" value="1"/>
</dbReference>
<dbReference type="Proteomes" id="UP000609651">
    <property type="component" value="Unassembled WGS sequence"/>
</dbReference>
<gene>
    <name evidence="5" type="ORF">LzC2_08960</name>
</gene>
<dbReference type="SUPFAM" id="SSF51126">
    <property type="entry name" value="Pectin lyase-like"/>
    <property type="match status" value="2"/>
</dbReference>
<name>A0ABX1VAA1_9PLAN</name>
<accession>A0ABX1VAA1</accession>
<evidence type="ECO:0000256" key="3">
    <source>
        <dbReference type="SAM" id="SignalP"/>
    </source>
</evidence>
<evidence type="ECO:0000256" key="2">
    <source>
        <dbReference type="SAM" id="MobiDB-lite"/>
    </source>
</evidence>
<dbReference type="SMART" id="SM00869">
    <property type="entry name" value="Autotransporter"/>
    <property type="match status" value="1"/>
</dbReference>
<feature type="chain" id="PRO_5046757514" description="Autotransporter domain-containing protein" evidence="3">
    <location>
        <begin position="19"/>
        <end position="1236"/>
    </location>
</feature>
<sequence>MAAAACVAAPAFAVPTLAQTNPVGGTVDTAVDETDEDSTLSFREALDALHPGGTGVRFDVPLFADPNVTPVIELNGAIPAGREDVFVDLEQGGRGIELLVKPNGNAQSAAGPHALNPTFTGSGTIAVDLGSGSAAELTLNGHNGHGLTRVISGVAVAGTDTGFGRGLHLEAGAAGRLTGDSYLGQLTGDGTLNLGAHRLVLGIFPANPGRGSAADGPGYSSAFAGSLAGTDTAGLLKLGTGTVSLTGASTYGGGTSILAGVLEVGSAESLGTGDVQIGNGAELRLLGVLDDRPGHAAGPAFLREISLIDGGGRIDLNGHDLLLGGRVTGAGGLYVHGGAELTLGVENTFQGGVAVEDATLVVAAAGALGGGDVYLNDATLRTAHTSGSLTYAGGVAIGEDGGTIETTGGAWVISKGTAGGALTKTGAGQLWLVSAGTHSSTTVTGGTVAAATLSALGSGTLTLDGGELFAPLASGEDSVLANAVALGAGGGTIRTTSRNLTHDGRLSGAGLLTKAGSGVLIVQGTNAATGGFLVTGGALRADRQSALGIGPLTLAGGSFFTGGQVTLGENGFAAAAAGGALRTIDADDRITLGGDVDLQGNLALNGGGTFVFAPDAATFNSASGVVATAANGSTVRVDTVAPSLDLAADTRLTGLGEVLGDVTTAGRIAPGADGVGGQTLDVAGDLTLRSGSELVVDHTPGGTDSLVVGGAANLSGGAVTVNVGGGNAAQRRALATQIAQPGSSMDLTVLTAAGGVTGGPRDVNVSSWSLTGTASTVAGGGGDALEVRLSRVANGAAVFANAEDAAAADALFTLMPNAEGPAADLFAAALLSDAQGAQSVFNGLTAARSGGLGGVSRAGAGAVRRTAFRALRPGSAGGGLFRGQNADSLSGANGGGANDEFGFGSFALATDIGNEESDDVDTGVRNADAGDSDSDSGVKQASFTPGARAARSRRGGRELPWGGFAEGYVVGGEVGSGVSETEYLSGGAVFGFDRLVAPGAKIGVLFGVGGTGAENDGGAEKFEADVDSWQIGLYGTKTAGRWHGAAAAVYGGDSYETTRSVTAGGQRFTANGDTDGSTVTLAAETGYLLPIEWMDLQPLAGIQYVHSARDGYTETGLGAADLQYGDASGDSLRLQLGARAAKTLGDVGSFAVIPELRAWWFGEVSGSDSAAPVRFAAAPTLPAFSTVGDDPANQWVLGGGLTGLLGRHVRLYAHYDLLLGEDSLSHAGTGGAELRW</sequence>
<reference evidence="5 6" key="1">
    <citation type="journal article" date="2020" name="Syst. Appl. Microbiol.">
        <title>Alienimonas chondri sp. nov., a novel planctomycete isolated from the biofilm of the red alga Chondrus crispus.</title>
        <authorList>
            <person name="Vitorino I."/>
            <person name="Albuquerque L."/>
            <person name="Wiegand S."/>
            <person name="Kallscheuer N."/>
            <person name="da Costa M.S."/>
            <person name="Lobo-da-Cunha A."/>
            <person name="Jogler C."/>
            <person name="Lage O.M."/>
        </authorList>
    </citation>
    <scope>NUCLEOTIDE SEQUENCE [LARGE SCALE GENOMIC DNA]</scope>
    <source>
        <strain evidence="5 6">LzC2</strain>
    </source>
</reference>
<evidence type="ECO:0000313" key="5">
    <source>
        <dbReference type="EMBL" id="NNJ24836.1"/>
    </source>
</evidence>
<dbReference type="InterPro" id="IPR006315">
    <property type="entry name" value="OM_autotransptr_brl_dom"/>
</dbReference>
<dbReference type="InterPro" id="IPR005546">
    <property type="entry name" value="Autotransporte_beta"/>
</dbReference>
<feature type="domain" description="Autotransporter" evidence="4">
    <location>
        <begin position="956"/>
        <end position="1236"/>
    </location>
</feature>
<keyword evidence="1 3" id="KW-0732">Signal</keyword>
<protein>
    <recommendedName>
        <fullName evidence="4">Autotransporter domain-containing protein</fullName>
    </recommendedName>
</protein>
<feature type="region of interest" description="Disordered" evidence="2">
    <location>
        <begin position="916"/>
        <end position="956"/>
    </location>
</feature>
<proteinExistence type="predicted"/>
<feature type="signal peptide" evidence="3">
    <location>
        <begin position="1"/>
        <end position="18"/>
    </location>
</feature>
<dbReference type="SUPFAM" id="SSF103515">
    <property type="entry name" value="Autotransporter"/>
    <property type="match status" value="1"/>
</dbReference>